<dbReference type="InterPro" id="IPR002314">
    <property type="entry name" value="aa-tRNA-synt_IIb"/>
</dbReference>
<evidence type="ECO:0000256" key="5">
    <source>
        <dbReference type="ARBA" id="ARBA00023146"/>
    </source>
</evidence>
<dbReference type="Pfam" id="PF00587">
    <property type="entry name" value="tRNA-synt_2b"/>
    <property type="match status" value="1"/>
</dbReference>
<evidence type="ECO:0000256" key="6">
    <source>
        <dbReference type="ARBA" id="ARBA00031113"/>
    </source>
</evidence>
<dbReference type="InterPro" id="IPR015866">
    <property type="entry name" value="Ser-tRNA-synth_1_N"/>
</dbReference>
<dbReference type="PRINTS" id="PR00981">
    <property type="entry name" value="TRNASYNTHSER"/>
</dbReference>
<evidence type="ECO:0000313" key="11">
    <source>
        <dbReference type="Proteomes" id="UP001629113"/>
    </source>
</evidence>
<dbReference type="SUPFAM" id="SSF55681">
    <property type="entry name" value="Class II aaRS and biotin synthetases"/>
    <property type="match status" value="1"/>
</dbReference>
<feature type="region of interest" description="Disordered" evidence="8">
    <location>
        <begin position="107"/>
        <end position="128"/>
    </location>
</feature>
<keyword evidence="4" id="KW-0067">ATP-binding</keyword>
<dbReference type="Proteomes" id="UP001629113">
    <property type="component" value="Unassembled WGS sequence"/>
</dbReference>
<evidence type="ECO:0000313" key="10">
    <source>
        <dbReference type="EMBL" id="KAL3428214.1"/>
    </source>
</evidence>
<feature type="domain" description="Aminoacyl-transfer RNA synthetases class-II family profile" evidence="9">
    <location>
        <begin position="238"/>
        <end position="491"/>
    </location>
</feature>
<keyword evidence="11" id="KW-1185">Reference proteome</keyword>
<evidence type="ECO:0000256" key="4">
    <source>
        <dbReference type="ARBA" id="ARBA00022840"/>
    </source>
</evidence>
<dbReference type="NCBIfam" id="TIGR00414">
    <property type="entry name" value="serS"/>
    <property type="match status" value="1"/>
</dbReference>
<dbReference type="Gene3D" id="1.10.287.40">
    <property type="entry name" value="Serine-tRNA synthetase, tRNA binding domain"/>
    <property type="match status" value="1"/>
</dbReference>
<dbReference type="SUPFAM" id="SSF46589">
    <property type="entry name" value="tRNA-binding arm"/>
    <property type="match status" value="1"/>
</dbReference>
<sequence length="512" mass="56758">MFNSQRSFTCLRCSSRLSRQPNRRYNVTAPLRVEAISPTNKPKAVLDIKRIRADPAGHEQNCIDRNYKAQAAYPARIVALYKQWQTYQEEGQAMRVRNNKLKKRLASLHGTHDNGSAKSQAKSDASIEEMDAEQAAQEARVLKERLASIIAGESSAMAEITSLAAAIPNWTSDKTPRGNEPLLVGTINEHPGVDVPGYSQQSRSHVEIGSELDLLDFAGAATTSGWGWYFLLNEAAQLEQALVQYALKVAREHGWGMVSPPSMVYSHIASACGFQPRDQNGESQIYNVQQSEDDIGRKPEHSLTGTAEIPLAAMRANTTFPAAKLPIKNVGVSRAYRAEAGARGVDTKGLYRVHEFTKVEMFGWTAASEEEATAVFDEMLSIQNTILKSLGLHCRVLEMPSTDLGASAIRKRDIEAYFPSRQSKDEGYGEVTSTSICSDYQSRRLNSRVRHRDGRLTYPFTVNGTAMAVPRVLAAILENGWDETRKEVKIPEALWPWMDGVKVITPKAETKE</sequence>
<gene>
    <name evidence="10" type="ORF">PVAG01_01723</name>
</gene>
<feature type="compositionally biased region" description="Polar residues" evidence="8">
    <location>
        <begin position="113"/>
        <end position="123"/>
    </location>
</feature>
<keyword evidence="2" id="KW-0436">Ligase</keyword>
<dbReference type="InterPro" id="IPR045864">
    <property type="entry name" value="aa-tRNA-synth_II/BPL/LPL"/>
</dbReference>
<evidence type="ECO:0000256" key="8">
    <source>
        <dbReference type="SAM" id="MobiDB-lite"/>
    </source>
</evidence>
<proteinExistence type="predicted"/>
<comment type="caution">
    <text evidence="10">The sequence shown here is derived from an EMBL/GenBank/DDBJ whole genome shotgun (WGS) entry which is preliminary data.</text>
</comment>
<evidence type="ECO:0000256" key="3">
    <source>
        <dbReference type="ARBA" id="ARBA00022741"/>
    </source>
</evidence>
<dbReference type="InterPro" id="IPR002317">
    <property type="entry name" value="Ser-tRNA-ligase_type_1"/>
</dbReference>
<dbReference type="EC" id="6.1.1.11" evidence="1"/>
<dbReference type="InterPro" id="IPR042103">
    <property type="entry name" value="SerRS_1_N_sf"/>
</dbReference>
<keyword evidence="3" id="KW-0547">Nucleotide-binding</keyword>
<dbReference type="PIRSF" id="PIRSF001529">
    <property type="entry name" value="Ser-tRNA-synth_IIa"/>
    <property type="match status" value="1"/>
</dbReference>
<evidence type="ECO:0000256" key="1">
    <source>
        <dbReference type="ARBA" id="ARBA00012840"/>
    </source>
</evidence>
<evidence type="ECO:0000259" key="9">
    <source>
        <dbReference type="PROSITE" id="PS50862"/>
    </source>
</evidence>
<dbReference type="InterPro" id="IPR010978">
    <property type="entry name" value="tRNA-bd_arm"/>
</dbReference>
<evidence type="ECO:0000256" key="2">
    <source>
        <dbReference type="ARBA" id="ARBA00022598"/>
    </source>
</evidence>
<dbReference type="PANTHER" id="PTHR11778">
    <property type="entry name" value="SERYL-TRNA SYNTHETASE"/>
    <property type="match status" value="1"/>
</dbReference>
<dbReference type="Gene3D" id="3.30.930.10">
    <property type="entry name" value="Bira Bifunctional Protein, Domain 2"/>
    <property type="match status" value="1"/>
</dbReference>
<dbReference type="EMBL" id="JBFCZG010000001">
    <property type="protein sequence ID" value="KAL3428214.1"/>
    <property type="molecule type" value="Genomic_DNA"/>
</dbReference>
<organism evidence="10 11">
    <name type="scientific">Phlyctema vagabunda</name>
    <dbReference type="NCBI Taxonomy" id="108571"/>
    <lineage>
        <taxon>Eukaryota</taxon>
        <taxon>Fungi</taxon>
        <taxon>Dikarya</taxon>
        <taxon>Ascomycota</taxon>
        <taxon>Pezizomycotina</taxon>
        <taxon>Leotiomycetes</taxon>
        <taxon>Helotiales</taxon>
        <taxon>Dermateaceae</taxon>
        <taxon>Phlyctema</taxon>
    </lineage>
</organism>
<protein>
    <recommendedName>
        <fullName evidence="1">serine--tRNA ligase</fullName>
        <ecNumber evidence="1">6.1.1.11</ecNumber>
    </recommendedName>
    <alternativeName>
        <fullName evidence="6">Seryl-tRNA synthetase</fullName>
    </alternativeName>
    <alternativeName>
        <fullName evidence="7">Seryl-tRNA(Ser) synthetase</fullName>
    </alternativeName>
</protein>
<dbReference type="PROSITE" id="PS50862">
    <property type="entry name" value="AA_TRNA_LIGASE_II"/>
    <property type="match status" value="1"/>
</dbReference>
<dbReference type="InterPro" id="IPR006195">
    <property type="entry name" value="aa-tRNA-synth_II"/>
</dbReference>
<reference evidence="10 11" key="1">
    <citation type="submission" date="2024-06" db="EMBL/GenBank/DDBJ databases">
        <title>Complete genome of Phlyctema vagabunda strain 19-DSS-EL-015.</title>
        <authorList>
            <person name="Fiorenzani C."/>
        </authorList>
    </citation>
    <scope>NUCLEOTIDE SEQUENCE [LARGE SCALE GENOMIC DNA]</scope>
    <source>
        <strain evidence="10 11">19-DSS-EL-015</strain>
    </source>
</reference>
<keyword evidence="5" id="KW-0030">Aminoacyl-tRNA synthetase</keyword>
<evidence type="ECO:0000256" key="7">
    <source>
        <dbReference type="ARBA" id="ARBA00034892"/>
    </source>
</evidence>
<dbReference type="Pfam" id="PF02403">
    <property type="entry name" value="Seryl_tRNA_N"/>
    <property type="match status" value="1"/>
</dbReference>
<name>A0ABR4PY76_9HELO</name>
<accession>A0ABR4PY76</accession>